<dbReference type="InterPro" id="IPR002656">
    <property type="entry name" value="Acyl_transf_3_dom"/>
</dbReference>
<dbReference type="Proteomes" id="UP000324233">
    <property type="component" value="Chromosome"/>
</dbReference>
<feature type="domain" description="Acyltransferase 3" evidence="2">
    <location>
        <begin position="11"/>
        <end position="335"/>
    </location>
</feature>
<evidence type="ECO:0000313" key="3">
    <source>
        <dbReference type="EMBL" id="QEH38543.1"/>
    </source>
</evidence>
<feature type="transmembrane region" description="Helical" evidence="1">
    <location>
        <begin position="50"/>
        <end position="70"/>
    </location>
</feature>
<keyword evidence="1" id="KW-1133">Transmembrane helix</keyword>
<feature type="transmembrane region" description="Helical" evidence="1">
    <location>
        <begin position="314"/>
        <end position="339"/>
    </location>
</feature>
<keyword evidence="1" id="KW-0812">Transmembrane</keyword>
<evidence type="ECO:0000313" key="4">
    <source>
        <dbReference type="Proteomes" id="UP000324233"/>
    </source>
</evidence>
<feature type="transmembrane region" description="Helical" evidence="1">
    <location>
        <begin position="228"/>
        <end position="249"/>
    </location>
</feature>
<sequence>MKIPAANHRISELDGLRAIAASLVVMHHFIMNAVEGRLQSMGQEGVGRMVAGFTASGVELFFVLSGAVLLRPYFRQGKPVRVVRYAERRVVRLWPPYFGAWLLAGLAVWLATEYPTWWTRASALPTFAARDWLQQLPIVYLGNNLYNFAWWTLTVECVFYLIAPFLGMIGQRVSFGAVLIVVAMSAAAIVAEYAARVSWSVPVLGAFLQYLACFAWGVILARVDFSRYTLLAICLMGAGLVAASGARLVENGLTGYGFLYAGLVGLAQTGRITSLASPPMVWLGERSYSLFLTHFSVFGLCSHLTSLFTSGKDAGYFLISRLMGLPAAFLVAILLFTFVECRFAHNLETKDQFWPWQAVTP</sequence>
<feature type="transmembrane region" description="Helical" evidence="1">
    <location>
        <begin position="201"/>
        <end position="221"/>
    </location>
</feature>
<dbReference type="InterPro" id="IPR050879">
    <property type="entry name" value="Acyltransferase_3"/>
</dbReference>
<evidence type="ECO:0000256" key="1">
    <source>
        <dbReference type="SAM" id="Phobius"/>
    </source>
</evidence>
<dbReference type="EMBL" id="CP042997">
    <property type="protein sequence ID" value="QEH38543.1"/>
    <property type="molecule type" value="Genomic_DNA"/>
</dbReference>
<dbReference type="GO" id="GO:0000271">
    <property type="term" value="P:polysaccharide biosynthetic process"/>
    <property type="evidence" value="ECO:0007669"/>
    <property type="project" value="TreeGrafter"/>
</dbReference>
<dbReference type="GO" id="GO:0016747">
    <property type="term" value="F:acyltransferase activity, transferring groups other than amino-acyl groups"/>
    <property type="evidence" value="ECO:0007669"/>
    <property type="project" value="InterPro"/>
</dbReference>
<feature type="transmembrane region" description="Helical" evidence="1">
    <location>
        <begin position="148"/>
        <end position="166"/>
    </location>
</feature>
<organism evidence="3 4">
    <name type="scientific">Aquisphaera giovannonii</name>
    <dbReference type="NCBI Taxonomy" id="406548"/>
    <lineage>
        <taxon>Bacteria</taxon>
        <taxon>Pseudomonadati</taxon>
        <taxon>Planctomycetota</taxon>
        <taxon>Planctomycetia</taxon>
        <taxon>Isosphaerales</taxon>
        <taxon>Isosphaeraceae</taxon>
        <taxon>Aquisphaera</taxon>
    </lineage>
</organism>
<dbReference type="PANTHER" id="PTHR23028">
    <property type="entry name" value="ACETYLTRANSFERASE"/>
    <property type="match status" value="1"/>
</dbReference>
<evidence type="ECO:0000259" key="2">
    <source>
        <dbReference type="Pfam" id="PF01757"/>
    </source>
</evidence>
<keyword evidence="1" id="KW-0472">Membrane</keyword>
<feature type="transmembrane region" description="Helical" evidence="1">
    <location>
        <begin position="12"/>
        <end position="30"/>
    </location>
</feature>
<feature type="transmembrane region" description="Helical" evidence="1">
    <location>
        <begin position="173"/>
        <end position="195"/>
    </location>
</feature>
<keyword evidence="3" id="KW-0012">Acyltransferase</keyword>
<protein>
    <submittedName>
        <fullName evidence="3">Acyltransferase family protein</fullName>
    </submittedName>
</protein>
<proteinExistence type="predicted"/>
<dbReference type="AlphaFoldDB" id="A0A5B9WDL2"/>
<feature type="transmembrane region" description="Helical" evidence="1">
    <location>
        <begin position="255"/>
        <end position="276"/>
    </location>
</feature>
<name>A0A5B9WDL2_9BACT</name>
<dbReference type="PANTHER" id="PTHR23028:SF53">
    <property type="entry name" value="ACYL_TRANSF_3 DOMAIN-CONTAINING PROTEIN"/>
    <property type="match status" value="1"/>
</dbReference>
<feature type="transmembrane region" description="Helical" evidence="1">
    <location>
        <begin position="91"/>
        <end position="111"/>
    </location>
</feature>
<dbReference type="KEGG" id="agv:OJF2_71460"/>
<keyword evidence="4" id="KW-1185">Reference proteome</keyword>
<feature type="transmembrane region" description="Helical" evidence="1">
    <location>
        <begin position="288"/>
        <end position="308"/>
    </location>
</feature>
<accession>A0A5B9WDL2</accession>
<dbReference type="GO" id="GO:0016020">
    <property type="term" value="C:membrane"/>
    <property type="evidence" value="ECO:0007669"/>
    <property type="project" value="TreeGrafter"/>
</dbReference>
<reference evidence="3 4" key="1">
    <citation type="submission" date="2019-08" db="EMBL/GenBank/DDBJ databases">
        <title>Deep-cultivation of Planctomycetes and their phenomic and genomic characterization uncovers novel biology.</title>
        <authorList>
            <person name="Wiegand S."/>
            <person name="Jogler M."/>
            <person name="Boedeker C."/>
            <person name="Pinto D."/>
            <person name="Vollmers J."/>
            <person name="Rivas-Marin E."/>
            <person name="Kohn T."/>
            <person name="Peeters S.H."/>
            <person name="Heuer A."/>
            <person name="Rast P."/>
            <person name="Oberbeckmann S."/>
            <person name="Bunk B."/>
            <person name="Jeske O."/>
            <person name="Meyerdierks A."/>
            <person name="Storesund J.E."/>
            <person name="Kallscheuer N."/>
            <person name="Luecker S."/>
            <person name="Lage O.M."/>
            <person name="Pohl T."/>
            <person name="Merkel B.J."/>
            <person name="Hornburger P."/>
            <person name="Mueller R.-W."/>
            <person name="Bruemmer F."/>
            <person name="Labrenz M."/>
            <person name="Spormann A.M."/>
            <person name="Op den Camp H."/>
            <person name="Overmann J."/>
            <person name="Amann R."/>
            <person name="Jetten M.S.M."/>
            <person name="Mascher T."/>
            <person name="Medema M.H."/>
            <person name="Devos D.P."/>
            <person name="Kaster A.-K."/>
            <person name="Ovreas L."/>
            <person name="Rohde M."/>
            <person name="Galperin M.Y."/>
            <person name="Jogler C."/>
        </authorList>
    </citation>
    <scope>NUCLEOTIDE SEQUENCE [LARGE SCALE GENOMIC DNA]</scope>
    <source>
        <strain evidence="3 4">OJF2</strain>
    </source>
</reference>
<gene>
    <name evidence="3" type="ORF">OJF2_71460</name>
</gene>
<keyword evidence="3" id="KW-0808">Transferase</keyword>
<dbReference type="Pfam" id="PF01757">
    <property type="entry name" value="Acyl_transf_3"/>
    <property type="match status" value="1"/>
</dbReference>